<protein>
    <submittedName>
        <fullName evidence="3">Uncharacterized protein</fullName>
    </submittedName>
</protein>
<evidence type="ECO:0000313" key="3">
    <source>
        <dbReference type="EMBL" id="OHU01082.1"/>
    </source>
</evidence>
<name>A0A1Q9W9Z7_9MYCO</name>
<dbReference type="OrthoDB" id="4967011at2"/>
<organism evidence="3 4">
    <name type="scientific">Mycobacterium syngnathidarum</name>
    <dbReference type="NCBI Taxonomy" id="1908205"/>
    <lineage>
        <taxon>Bacteria</taxon>
        <taxon>Bacillati</taxon>
        <taxon>Actinomycetota</taxon>
        <taxon>Actinomycetes</taxon>
        <taxon>Mycobacteriales</taxon>
        <taxon>Mycobacteriaceae</taxon>
        <taxon>Mycobacterium</taxon>
    </lineage>
</organism>
<dbReference type="RefSeq" id="WP_070944773.1">
    <property type="nucleotide sequence ID" value="NZ_MLCL01000062.1"/>
</dbReference>
<feature type="region of interest" description="Disordered" evidence="1">
    <location>
        <begin position="127"/>
        <end position="146"/>
    </location>
</feature>
<accession>A0A1S1K240</accession>
<evidence type="ECO:0000313" key="4">
    <source>
        <dbReference type="Proteomes" id="UP000179636"/>
    </source>
</evidence>
<keyword evidence="4" id="KW-1185">Reference proteome</keyword>
<dbReference type="AlphaFoldDB" id="A0A1Q9W9Z7"/>
<feature type="transmembrane region" description="Helical" evidence="2">
    <location>
        <begin position="63"/>
        <end position="82"/>
    </location>
</feature>
<keyword evidence="2" id="KW-0472">Membrane</keyword>
<feature type="transmembrane region" description="Helical" evidence="2">
    <location>
        <begin position="29"/>
        <end position="51"/>
    </location>
</feature>
<accession>A0A1Q9W9Z7</accession>
<keyword evidence="2" id="KW-1133">Transmembrane helix</keyword>
<feature type="transmembrane region" description="Helical" evidence="2">
    <location>
        <begin position="94"/>
        <end position="119"/>
    </location>
</feature>
<proteinExistence type="predicted"/>
<comment type="caution">
    <text evidence="3">The sequence shown here is derived from an EMBL/GenBank/DDBJ whole genome shotgun (WGS) entry which is preliminary data.</text>
</comment>
<reference evidence="3 4" key="1">
    <citation type="submission" date="2016-10" db="EMBL/GenBank/DDBJ databases">
        <title>Evaluation of Human, Animal and Environmental Mycobacterium chelonae Isolates by Core Genome Phylogenomic Analysis, Targeted Gene Comparison, and Anti-microbial Susceptibility Patterns: A Tale of Mistaken Identities.</title>
        <authorList>
            <person name="Fogelson S.B."/>
            <person name="Camus A.C."/>
            <person name="Lorenz W."/>
            <person name="Vasireddy R."/>
            <person name="Vasireddy S."/>
            <person name="Smith T."/>
            <person name="Brown-Elliott B.A."/>
            <person name="Wallace R.J.Jr."/>
            <person name="Hasan N.A."/>
            <person name="Reischl U."/>
            <person name="Sanchez S."/>
        </authorList>
    </citation>
    <scope>NUCLEOTIDE SEQUENCE [LARGE SCALE GENOMIC DNA]</scope>
    <source>
        <strain evidence="3 4">24999</strain>
    </source>
</reference>
<sequence>MSVTQACSVLGRRSCALLAACSATLHVVMLGMTANLVAAVVLAAMIVGCLYCAGHLWRSGTPAVWCTIALMSLAMIALHTPMPAHHHDAVATVPASAVMTTATLIALLEVIIAAAVLTVRTRHRSVISPSAGRTDSQPAARTAEVS</sequence>
<evidence type="ECO:0000256" key="2">
    <source>
        <dbReference type="SAM" id="Phobius"/>
    </source>
</evidence>
<dbReference type="EMBL" id="MLHV01000008">
    <property type="protein sequence ID" value="OHU01082.1"/>
    <property type="molecule type" value="Genomic_DNA"/>
</dbReference>
<evidence type="ECO:0000256" key="1">
    <source>
        <dbReference type="SAM" id="MobiDB-lite"/>
    </source>
</evidence>
<dbReference type="Proteomes" id="UP000179636">
    <property type="component" value="Unassembled WGS sequence"/>
</dbReference>
<keyword evidence="2" id="KW-0812">Transmembrane</keyword>
<gene>
    <name evidence="3" type="ORF">BKG61_10880</name>
</gene>